<reference evidence="2 3" key="1">
    <citation type="submission" date="2019-02" db="EMBL/GenBank/DDBJ databases">
        <title>Deep-cultivation of Planctomycetes and their phenomic and genomic characterization uncovers novel biology.</title>
        <authorList>
            <person name="Wiegand S."/>
            <person name="Jogler M."/>
            <person name="Boedeker C."/>
            <person name="Pinto D."/>
            <person name="Vollmers J."/>
            <person name="Rivas-Marin E."/>
            <person name="Kohn T."/>
            <person name="Peeters S.H."/>
            <person name="Heuer A."/>
            <person name="Rast P."/>
            <person name="Oberbeckmann S."/>
            <person name="Bunk B."/>
            <person name="Jeske O."/>
            <person name="Meyerdierks A."/>
            <person name="Storesund J.E."/>
            <person name="Kallscheuer N."/>
            <person name="Luecker S."/>
            <person name="Lage O.M."/>
            <person name="Pohl T."/>
            <person name="Merkel B.J."/>
            <person name="Hornburger P."/>
            <person name="Mueller R.-W."/>
            <person name="Bruemmer F."/>
            <person name="Labrenz M."/>
            <person name="Spormann A.M."/>
            <person name="Op den Camp H."/>
            <person name="Overmann J."/>
            <person name="Amann R."/>
            <person name="Jetten M.S.M."/>
            <person name="Mascher T."/>
            <person name="Medema M.H."/>
            <person name="Devos D.P."/>
            <person name="Kaster A.-K."/>
            <person name="Ovreas L."/>
            <person name="Rohde M."/>
            <person name="Galperin M.Y."/>
            <person name="Jogler C."/>
        </authorList>
    </citation>
    <scope>NUCLEOTIDE SEQUENCE [LARGE SCALE GENOMIC DNA]</scope>
    <source>
        <strain evidence="2 3">Mal4</strain>
    </source>
</reference>
<accession>A0A517ZF50</accession>
<evidence type="ECO:0000256" key="1">
    <source>
        <dbReference type="SAM" id="MobiDB-lite"/>
    </source>
</evidence>
<evidence type="ECO:0000313" key="2">
    <source>
        <dbReference type="EMBL" id="QDU41098.1"/>
    </source>
</evidence>
<protein>
    <recommendedName>
        <fullName evidence="4">Carboxypeptidase regulatory-like domain-containing protein</fullName>
    </recommendedName>
</protein>
<organism evidence="2 3">
    <name type="scientific">Maioricimonas rarisocia</name>
    <dbReference type="NCBI Taxonomy" id="2528026"/>
    <lineage>
        <taxon>Bacteria</taxon>
        <taxon>Pseudomonadati</taxon>
        <taxon>Planctomycetota</taxon>
        <taxon>Planctomycetia</taxon>
        <taxon>Planctomycetales</taxon>
        <taxon>Planctomycetaceae</taxon>
        <taxon>Maioricimonas</taxon>
    </lineage>
</organism>
<sequence>MNPLKLSLARLISTILLVAIAGILSGCGKEDWQAETVAVTGSVTINGEIPVGAMVKLHPTGEKVDQRATRPSGIVAEDGTFALTTYDYGDGAPSGEYIFTIIWPQDPRLGGLSPDRLNYVYGSPKTTQEFIVRIDEETTTLPPVEITGAEIVDEDAKSKKRPVARSPFPGGGTMPGAQAR</sequence>
<dbReference type="Proteomes" id="UP000320496">
    <property type="component" value="Chromosome"/>
</dbReference>
<evidence type="ECO:0000313" key="3">
    <source>
        <dbReference type="Proteomes" id="UP000320496"/>
    </source>
</evidence>
<dbReference type="RefSeq" id="WP_145372315.1">
    <property type="nucleotide sequence ID" value="NZ_CP036275.1"/>
</dbReference>
<keyword evidence="3" id="KW-1185">Reference proteome</keyword>
<dbReference type="KEGG" id="mri:Mal4_54630"/>
<proteinExistence type="predicted"/>
<feature type="region of interest" description="Disordered" evidence="1">
    <location>
        <begin position="152"/>
        <end position="180"/>
    </location>
</feature>
<evidence type="ECO:0008006" key="4">
    <source>
        <dbReference type="Google" id="ProtNLM"/>
    </source>
</evidence>
<name>A0A517ZF50_9PLAN</name>
<dbReference type="PROSITE" id="PS51257">
    <property type="entry name" value="PROKAR_LIPOPROTEIN"/>
    <property type="match status" value="1"/>
</dbReference>
<dbReference type="AlphaFoldDB" id="A0A517ZF50"/>
<dbReference type="EMBL" id="CP036275">
    <property type="protein sequence ID" value="QDU41098.1"/>
    <property type="molecule type" value="Genomic_DNA"/>
</dbReference>
<dbReference type="OrthoDB" id="285058at2"/>
<gene>
    <name evidence="2" type="ORF">Mal4_54630</name>
</gene>